<organism evidence="2 3">
    <name type="scientific">Kibdelosporangium phytohabitans</name>
    <dbReference type="NCBI Taxonomy" id="860235"/>
    <lineage>
        <taxon>Bacteria</taxon>
        <taxon>Bacillati</taxon>
        <taxon>Actinomycetota</taxon>
        <taxon>Actinomycetes</taxon>
        <taxon>Pseudonocardiales</taxon>
        <taxon>Pseudonocardiaceae</taxon>
        <taxon>Kibdelosporangium</taxon>
    </lineage>
</organism>
<dbReference type="STRING" id="860235.AOZ06_50800"/>
<proteinExistence type="predicted"/>
<protein>
    <submittedName>
        <fullName evidence="2">Uncharacterized protein</fullName>
    </submittedName>
</protein>
<feature type="transmembrane region" description="Helical" evidence="1">
    <location>
        <begin position="88"/>
        <end position="111"/>
    </location>
</feature>
<feature type="transmembrane region" description="Helical" evidence="1">
    <location>
        <begin position="117"/>
        <end position="136"/>
    </location>
</feature>
<keyword evidence="1" id="KW-0472">Membrane</keyword>
<feature type="transmembrane region" description="Helical" evidence="1">
    <location>
        <begin position="22"/>
        <end position="44"/>
    </location>
</feature>
<dbReference type="KEGG" id="kphy:AOZ06_50800"/>
<dbReference type="OrthoDB" id="9834994at2"/>
<evidence type="ECO:0000313" key="3">
    <source>
        <dbReference type="Proteomes" id="UP000063699"/>
    </source>
</evidence>
<evidence type="ECO:0000313" key="2">
    <source>
        <dbReference type="EMBL" id="ALG14069.1"/>
    </source>
</evidence>
<reference evidence="2 3" key="1">
    <citation type="submission" date="2015-07" db="EMBL/GenBank/DDBJ databases">
        <title>Genome sequencing of Kibdelosporangium phytohabitans.</title>
        <authorList>
            <person name="Qin S."/>
            <person name="Xing K."/>
        </authorList>
    </citation>
    <scope>NUCLEOTIDE SEQUENCE [LARGE SCALE GENOMIC DNA]</scope>
    <source>
        <strain evidence="2 3">KLBMP1111</strain>
    </source>
</reference>
<feature type="transmembrane region" description="Helical" evidence="1">
    <location>
        <begin position="64"/>
        <end position="81"/>
    </location>
</feature>
<keyword evidence="1" id="KW-1133">Transmembrane helix</keyword>
<dbReference type="Proteomes" id="UP000063699">
    <property type="component" value="Chromosome"/>
</dbReference>
<sequence>MTSFQPGIVDNGLRRRLVRSRVLFWAAFAGLPLVLAVLAILLTYQPEALGVHERMAGSRSSGRAILFVLLVVVSGTVGWLIRRRPRVWVTAASFVGLAVGMIFGLVASLATRQTQNTVMASFIGTTVCCALVALWARRVLLNPLTPDLAGTALHVPVWLRDNVTVCLVIGHDALVLRRTSKAAPFSVEHGFSQVQGVEVGHFPADARIPVMLGDPEGEDTPAKVADLRVDAGPTLRVRFPDHVMEIPVKEPDALAELLRRRVERARGRSTTGLQDG</sequence>
<keyword evidence="1" id="KW-0812">Transmembrane</keyword>
<keyword evidence="3" id="KW-1185">Reference proteome</keyword>
<gene>
    <name evidence="2" type="ORF">AOZ06_50800</name>
</gene>
<evidence type="ECO:0000256" key="1">
    <source>
        <dbReference type="SAM" id="Phobius"/>
    </source>
</evidence>
<dbReference type="AlphaFoldDB" id="A0A0N9I5G9"/>
<name>A0A0N9I5G9_9PSEU</name>
<dbReference type="RefSeq" id="WP_054295941.1">
    <property type="nucleotide sequence ID" value="NZ_CP012752.1"/>
</dbReference>
<dbReference type="EMBL" id="CP012752">
    <property type="protein sequence ID" value="ALG14069.1"/>
    <property type="molecule type" value="Genomic_DNA"/>
</dbReference>
<accession>A0A0N9I5G9</accession>